<feature type="domain" description="HTH marR-type" evidence="4">
    <location>
        <begin position="6"/>
        <end position="140"/>
    </location>
</feature>
<dbReference type="InterPro" id="IPR036390">
    <property type="entry name" value="WH_DNA-bd_sf"/>
</dbReference>
<dbReference type="HOGENOM" id="CLU_083287_18_6_9"/>
<name>B2TKA2_CLOBB</name>
<accession>B2TKA2</accession>
<dbReference type="Pfam" id="PF01047">
    <property type="entry name" value="MarR"/>
    <property type="match status" value="1"/>
</dbReference>
<dbReference type="InterPro" id="IPR000835">
    <property type="entry name" value="HTH_MarR-typ"/>
</dbReference>
<dbReference type="PROSITE" id="PS50995">
    <property type="entry name" value="HTH_MARR_2"/>
    <property type="match status" value="1"/>
</dbReference>
<keyword evidence="2" id="KW-0238">DNA-binding</keyword>
<dbReference type="SMART" id="SM00347">
    <property type="entry name" value="HTH_MARR"/>
    <property type="match status" value="1"/>
</dbReference>
<keyword evidence="3" id="KW-0804">Transcription</keyword>
<proteinExistence type="predicted"/>
<evidence type="ECO:0000259" key="4">
    <source>
        <dbReference type="PROSITE" id="PS50995"/>
    </source>
</evidence>
<gene>
    <name evidence="5" type="ordered locus">CLL_A1543</name>
</gene>
<evidence type="ECO:0000256" key="3">
    <source>
        <dbReference type="ARBA" id="ARBA00023163"/>
    </source>
</evidence>
<dbReference type="SUPFAM" id="SSF46785">
    <property type="entry name" value="Winged helix' DNA-binding domain"/>
    <property type="match status" value="1"/>
</dbReference>
<dbReference type="EMBL" id="CP001056">
    <property type="protein sequence ID" value="ACD24192.1"/>
    <property type="molecule type" value="Genomic_DNA"/>
</dbReference>
<keyword evidence="1" id="KW-0805">Transcription regulation</keyword>
<dbReference type="KEGG" id="cbk:CLL_A1543"/>
<dbReference type="PANTHER" id="PTHR42756:SF1">
    <property type="entry name" value="TRANSCRIPTIONAL REPRESSOR OF EMRAB OPERON"/>
    <property type="match status" value="1"/>
</dbReference>
<dbReference type="AlphaFoldDB" id="B2TKA2"/>
<organism evidence="5">
    <name type="scientific">Clostridium botulinum (strain Eklund 17B / Type B)</name>
    <dbReference type="NCBI Taxonomy" id="935198"/>
    <lineage>
        <taxon>Bacteria</taxon>
        <taxon>Bacillati</taxon>
        <taxon>Bacillota</taxon>
        <taxon>Clostridia</taxon>
        <taxon>Eubacteriales</taxon>
        <taxon>Clostridiaceae</taxon>
        <taxon>Clostridium</taxon>
    </lineage>
</organism>
<reference evidence="5" key="1">
    <citation type="submission" date="2009-06" db="EMBL/GenBank/DDBJ databases">
        <authorList>
            <consortium name="US DOE Joint Genome Institute (JGI-PGF)"/>
            <person name="Lucas S."/>
            <person name="Copeland A."/>
            <person name="Lapidus A."/>
            <person name="Glavina del Rio T."/>
            <person name="Dalin E."/>
            <person name="Tice H."/>
            <person name="Bruce D."/>
            <person name="Goodwin L."/>
            <person name="Pitluck S."/>
            <person name="Kyrpides N."/>
            <person name="Mavromatis K."/>
            <person name="Ivanova N."/>
            <person name="Saunders E."/>
            <person name="Brettin T."/>
            <person name="Detter J.C."/>
            <person name="Han C."/>
            <person name="Larimer F."/>
            <person name="Land M."/>
            <person name="Hauser L."/>
            <person name="Markowitz V."/>
            <person name="Cheng J.-F."/>
            <person name="Hugenholtz P."/>
            <person name="Woyke T."/>
            <person name="Wu D."/>
            <person name="Gronow S."/>
            <person name="Klenk H.-P."/>
            <person name="Eisen J.A."/>
        </authorList>
    </citation>
    <scope>NUCLEOTIDE SEQUENCE</scope>
    <source>
        <strain evidence="5">Eklund 17B</strain>
    </source>
</reference>
<dbReference type="Gene3D" id="1.10.10.10">
    <property type="entry name" value="Winged helix-like DNA-binding domain superfamily/Winged helix DNA-binding domain"/>
    <property type="match status" value="1"/>
</dbReference>
<evidence type="ECO:0000313" key="5">
    <source>
        <dbReference type="EMBL" id="ACD24192.1"/>
    </source>
</evidence>
<dbReference type="PRINTS" id="PR00598">
    <property type="entry name" value="HTHMARR"/>
</dbReference>
<dbReference type="InterPro" id="IPR036388">
    <property type="entry name" value="WH-like_DNA-bd_sf"/>
</dbReference>
<evidence type="ECO:0000256" key="2">
    <source>
        <dbReference type="ARBA" id="ARBA00023125"/>
    </source>
</evidence>
<dbReference type="GO" id="GO:0003700">
    <property type="term" value="F:DNA-binding transcription factor activity"/>
    <property type="evidence" value="ECO:0007669"/>
    <property type="project" value="InterPro"/>
</dbReference>
<evidence type="ECO:0000256" key="1">
    <source>
        <dbReference type="ARBA" id="ARBA00023015"/>
    </source>
</evidence>
<sequence>MTHKIEKELNFLLTSTDKMMSNNFTRKLKDEGINITFEQYTILTILWDNKDLCQYNLAKLTGRDEASTSRIINTLIKNEFIVRKTCITDKRIRRIKLTKKGESIKNTVLNISNKCLNEAITGMSQKEYEAGINFLDNLRKNLNNINSNE</sequence>
<reference evidence="5" key="2">
    <citation type="submission" date="2009-08" db="EMBL/GenBank/DDBJ databases">
        <authorList>
            <person name="Shrivastava S."/>
            <person name="Brinkac L.M."/>
            <person name="Dodson R.J."/>
            <person name="Harkins D.M."/>
            <person name="Durkin A.S."/>
            <person name="Sutton G."/>
        </authorList>
    </citation>
    <scope>NUCLEOTIDE SEQUENCE</scope>
    <source>
        <strain evidence="5">Eklund 17B</strain>
    </source>
</reference>
<protein>
    <submittedName>
        <fullName evidence="5">Transcriptional regulator, MarR family</fullName>
    </submittedName>
</protein>
<dbReference type="GO" id="GO:0003677">
    <property type="term" value="F:DNA binding"/>
    <property type="evidence" value="ECO:0007669"/>
    <property type="project" value="UniProtKB-KW"/>
</dbReference>
<dbReference type="PANTHER" id="PTHR42756">
    <property type="entry name" value="TRANSCRIPTIONAL REGULATOR, MARR"/>
    <property type="match status" value="1"/>
</dbReference>